<reference evidence="2 3" key="1">
    <citation type="submission" date="2019-03" db="EMBL/GenBank/DDBJ databases">
        <title>Genomic Encyclopedia of Type Strains, Phase IV (KMG-V): Genome sequencing to study the core and pangenomes of soil and plant-associated prokaryotes.</title>
        <authorList>
            <person name="Whitman W."/>
        </authorList>
    </citation>
    <scope>NUCLEOTIDE SEQUENCE [LARGE SCALE GENOMIC DNA]</scope>
    <source>
        <strain evidence="2 3">23C40</strain>
    </source>
</reference>
<gene>
    <name evidence="2" type="ORF">EV184_111222</name>
</gene>
<comment type="caution">
    <text evidence="2">The sequence shown here is derived from an EMBL/GenBank/DDBJ whole genome shotgun (WGS) entry which is preliminary data.</text>
</comment>
<keyword evidence="1" id="KW-0732">Signal</keyword>
<dbReference type="Proteomes" id="UP000295043">
    <property type="component" value="Unassembled WGS sequence"/>
</dbReference>
<dbReference type="RefSeq" id="WP_132077483.1">
    <property type="nucleotide sequence ID" value="NZ_SLVU01000011.1"/>
</dbReference>
<protein>
    <submittedName>
        <fullName evidence="2">Uncharacterized protein</fullName>
    </submittedName>
</protein>
<proteinExistence type="predicted"/>
<name>A0A4V2REL3_9HYPH</name>
<sequence length="138" mass="15439">MLRALVFLLLNALSTASAFATGQTGDPRYLVKAWIQRFDKSFDHTTRWCGSDDLCTLQVGEHKVQLKFFLTGDSYRLSVSAKPGDPARCCVFADGMEEAFVSTGNPHKEVLYYRLPAELADKGHVEFGTIYIALEDLR</sequence>
<accession>A0A4V2REL3</accession>
<feature type="signal peptide" evidence="1">
    <location>
        <begin position="1"/>
        <end position="20"/>
    </location>
</feature>
<dbReference type="AlphaFoldDB" id="A0A4V2REL3"/>
<evidence type="ECO:0000313" key="2">
    <source>
        <dbReference type="EMBL" id="TCN29120.1"/>
    </source>
</evidence>
<evidence type="ECO:0000256" key="1">
    <source>
        <dbReference type="SAM" id="SignalP"/>
    </source>
</evidence>
<dbReference type="EMBL" id="SLVU01000011">
    <property type="protein sequence ID" value="TCN29120.1"/>
    <property type="molecule type" value="Genomic_DNA"/>
</dbReference>
<evidence type="ECO:0000313" key="3">
    <source>
        <dbReference type="Proteomes" id="UP000295043"/>
    </source>
</evidence>
<feature type="chain" id="PRO_5020481145" evidence="1">
    <location>
        <begin position="21"/>
        <end position="138"/>
    </location>
</feature>
<organism evidence="2 3">
    <name type="scientific">Sinorhizobium americanum</name>
    <dbReference type="NCBI Taxonomy" id="194963"/>
    <lineage>
        <taxon>Bacteria</taxon>
        <taxon>Pseudomonadati</taxon>
        <taxon>Pseudomonadota</taxon>
        <taxon>Alphaproteobacteria</taxon>
        <taxon>Hyphomicrobiales</taxon>
        <taxon>Rhizobiaceae</taxon>
        <taxon>Sinorhizobium/Ensifer group</taxon>
        <taxon>Sinorhizobium</taxon>
    </lineage>
</organism>